<keyword evidence="1" id="KW-0812">Transmembrane</keyword>
<dbReference type="InterPro" id="IPR021279">
    <property type="entry name" value="DUF2721"/>
</dbReference>
<reference evidence="2 3" key="1">
    <citation type="submission" date="2017-02" db="EMBL/GenBank/DDBJ databases">
        <authorList>
            <person name="Peterson S.W."/>
        </authorList>
    </citation>
    <scope>NUCLEOTIDE SEQUENCE [LARGE SCALE GENOMIC DNA]</scope>
    <source>
        <strain evidence="2 3">DSM 22899</strain>
    </source>
</reference>
<evidence type="ECO:0000313" key="2">
    <source>
        <dbReference type="EMBL" id="SKB70303.1"/>
    </source>
</evidence>
<evidence type="ECO:0000256" key="1">
    <source>
        <dbReference type="SAM" id="Phobius"/>
    </source>
</evidence>
<dbReference type="Proteomes" id="UP000190541">
    <property type="component" value="Unassembled WGS sequence"/>
</dbReference>
<feature type="transmembrane region" description="Helical" evidence="1">
    <location>
        <begin position="6"/>
        <end position="29"/>
    </location>
</feature>
<dbReference type="EMBL" id="FUYS01000006">
    <property type="protein sequence ID" value="SKB70303.1"/>
    <property type="molecule type" value="Genomic_DNA"/>
</dbReference>
<evidence type="ECO:0008006" key="4">
    <source>
        <dbReference type="Google" id="ProtNLM"/>
    </source>
</evidence>
<dbReference type="STRING" id="623280.SAMN05660226_02772"/>
<gene>
    <name evidence="2" type="ORF">SAMN05660226_02772</name>
</gene>
<feature type="transmembrane region" description="Helical" evidence="1">
    <location>
        <begin position="87"/>
        <end position="109"/>
    </location>
</feature>
<keyword evidence="1" id="KW-0472">Membrane</keyword>
<organism evidence="2 3">
    <name type="scientific">Parapedobacter luteus</name>
    <dbReference type="NCBI Taxonomy" id="623280"/>
    <lineage>
        <taxon>Bacteria</taxon>
        <taxon>Pseudomonadati</taxon>
        <taxon>Bacteroidota</taxon>
        <taxon>Sphingobacteriia</taxon>
        <taxon>Sphingobacteriales</taxon>
        <taxon>Sphingobacteriaceae</taxon>
        <taxon>Parapedobacter</taxon>
    </lineage>
</organism>
<proteinExistence type="predicted"/>
<keyword evidence="3" id="KW-1185">Reference proteome</keyword>
<dbReference type="Pfam" id="PF11026">
    <property type="entry name" value="DUF2721"/>
    <property type="match status" value="1"/>
</dbReference>
<evidence type="ECO:0000313" key="3">
    <source>
        <dbReference type="Proteomes" id="UP000190541"/>
    </source>
</evidence>
<dbReference type="RefSeq" id="WP_079717443.1">
    <property type="nucleotide sequence ID" value="NZ_FUYS01000006.1"/>
</dbReference>
<feature type="transmembrane region" description="Helical" evidence="1">
    <location>
        <begin position="115"/>
        <end position="136"/>
    </location>
</feature>
<sequence>MDALSHTLSVLSAMITPVVLIMASSSLILSTSQRLSRSIERSRKVSSIISDIIRENSSTPRLADVPVLIQQLELSSRRARLLQRAMTSLYITLFFFVASCISIALVYFLSDGYSWFPIALDLIGVGFLCYASVLLVDESRIALSAVDAEMQHTLQQFKQYRQQQTHAARRWLWRKRNR</sequence>
<name>A0A1T5DFJ7_9SPHI</name>
<dbReference type="OrthoDB" id="794540at2"/>
<keyword evidence="1" id="KW-1133">Transmembrane helix</keyword>
<protein>
    <recommendedName>
        <fullName evidence="4">DUF2721 domain-containing protein</fullName>
    </recommendedName>
</protein>
<accession>A0A1T5DFJ7</accession>
<dbReference type="AlphaFoldDB" id="A0A1T5DFJ7"/>